<dbReference type="eggNOG" id="KOG1695">
    <property type="taxonomic scope" value="Eukaryota"/>
</dbReference>
<dbReference type="UCSC" id="Y53F4B.32">
    <property type="organism name" value="c. elegans"/>
</dbReference>
<dbReference type="InterPro" id="IPR004046">
    <property type="entry name" value="GST_C"/>
</dbReference>
<dbReference type="Pfam" id="PF14497">
    <property type="entry name" value="GST_C_3"/>
    <property type="match status" value="1"/>
</dbReference>
<dbReference type="SFLD" id="SFLDG01205">
    <property type="entry name" value="AMPS.1"/>
    <property type="match status" value="1"/>
</dbReference>
<dbReference type="GO" id="GO:0006749">
    <property type="term" value="P:glutathione metabolic process"/>
    <property type="evidence" value="ECO:0000318"/>
    <property type="project" value="GO_Central"/>
</dbReference>
<dbReference type="KEGG" id="cel:CELE_Y53F4B.32"/>
<dbReference type="RefSeq" id="NP_497118.1">
    <property type="nucleotide sequence ID" value="NM_064717.2"/>
</dbReference>
<keyword evidence="9" id="KW-1185">Reference proteome</keyword>
<organism evidence="8 9">
    <name type="scientific">Caenorhabditis elegans</name>
    <dbReference type="NCBI Taxonomy" id="6239"/>
    <lineage>
        <taxon>Eukaryota</taxon>
        <taxon>Metazoa</taxon>
        <taxon>Ecdysozoa</taxon>
        <taxon>Nematoda</taxon>
        <taxon>Chromadorea</taxon>
        <taxon>Rhabditida</taxon>
        <taxon>Rhabditina</taxon>
        <taxon>Rhabditomorpha</taxon>
        <taxon>Rhabditoidea</taxon>
        <taxon>Rhabditidae</taxon>
        <taxon>Peloderinae</taxon>
        <taxon>Caenorhabditis</taxon>
    </lineage>
</organism>
<proteinExistence type="evidence at protein level"/>
<dbReference type="SFLD" id="SFLDS00019">
    <property type="entry name" value="Glutathione_Transferase_(cytos"/>
    <property type="match status" value="1"/>
</dbReference>
<dbReference type="CDD" id="cd03192">
    <property type="entry name" value="GST_C_Sigma_like"/>
    <property type="match status" value="1"/>
</dbReference>
<evidence type="ECO:0007829" key="11">
    <source>
        <dbReference type="PeptideAtlas" id="Q9NAB1"/>
    </source>
</evidence>
<dbReference type="FunCoup" id="Q9NAB1">
    <property type="interactions" value="75"/>
</dbReference>
<dbReference type="OMA" id="IRWMFQI"/>
<evidence type="ECO:0000256" key="5">
    <source>
        <dbReference type="ARBA" id="ARBA00078118"/>
    </source>
</evidence>
<dbReference type="GeneID" id="190225"/>
<dbReference type="EC" id="2.5.1.18" evidence="1"/>
<protein>
    <recommendedName>
        <fullName evidence="1">glutathione transferase</fullName>
        <ecNumber evidence="1">2.5.1.18</ecNumber>
    </recommendedName>
    <alternativeName>
        <fullName evidence="5">GST class-sigma</fullName>
    </alternativeName>
</protein>
<dbReference type="PROSITE" id="PS50405">
    <property type="entry name" value="GST_CTER"/>
    <property type="match status" value="1"/>
</dbReference>
<dbReference type="SUPFAM" id="SSF52833">
    <property type="entry name" value="Thioredoxin-like"/>
    <property type="match status" value="1"/>
</dbReference>
<dbReference type="FunFam" id="3.40.30.10:FF:000189">
    <property type="entry name" value="Glutathione S-Transferase"/>
    <property type="match status" value="1"/>
</dbReference>
<evidence type="ECO:0000259" key="7">
    <source>
        <dbReference type="PROSITE" id="PS50405"/>
    </source>
</evidence>
<dbReference type="InterPro" id="IPR036249">
    <property type="entry name" value="Thioredoxin-like_sf"/>
</dbReference>
<dbReference type="InterPro" id="IPR040079">
    <property type="entry name" value="Glutathione_S-Trfase"/>
</dbReference>
<dbReference type="PROSITE" id="PS50404">
    <property type="entry name" value="GST_NTER"/>
    <property type="match status" value="1"/>
</dbReference>
<accession>Q9NAB1</accession>
<dbReference type="Gene3D" id="1.20.1050.10">
    <property type="match status" value="1"/>
</dbReference>
<dbReference type="CTD" id="190225"/>
<dbReference type="PhylomeDB" id="Q9NAB1"/>
<evidence type="ECO:0000259" key="6">
    <source>
        <dbReference type="PROSITE" id="PS50404"/>
    </source>
</evidence>
<evidence type="ECO:0000313" key="9">
    <source>
        <dbReference type="Proteomes" id="UP000001940"/>
    </source>
</evidence>
<evidence type="ECO:0000256" key="3">
    <source>
        <dbReference type="ARBA" id="ARBA00038317"/>
    </source>
</evidence>
<dbReference type="Proteomes" id="UP000001940">
    <property type="component" value="Chromosome II"/>
</dbReference>
<dbReference type="GO" id="GO:0005737">
    <property type="term" value="C:cytoplasm"/>
    <property type="evidence" value="ECO:0007669"/>
    <property type="project" value="UniProtKB-ARBA"/>
</dbReference>
<dbReference type="GO" id="GO:0004364">
    <property type="term" value="F:glutathione transferase activity"/>
    <property type="evidence" value="ECO:0000318"/>
    <property type="project" value="GO_Central"/>
</dbReference>
<dbReference type="SMR" id="Q9NAB1"/>
<dbReference type="EMBL" id="BX284602">
    <property type="protein sequence ID" value="CAB61106.1"/>
    <property type="molecule type" value="Genomic_DNA"/>
</dbReference>
<dbReference type="InParanoid" id="Q9NAB1"/>
<dbReference type="SFLD" id="SFLDG00363">
    <property type="entry name" value="AMPS_(cytGST):_Alpha-__Mu-__Pi"/>
    <property type="match status" value="1"/>
</dbReference>
<keyword evidence="11" id="KW-1267">Proteomics identification</keyword>
<dbReference type="InterPro" id="IPR036282">
    <property type="entry name" value="Glutathione-S-Trfase_C_sf"/>
</dbReference>
<dbReference type="Gene3D" id="3.40.30.10">
    <property type="entry name" value="Glutaredoxin"/>
    <property type="match status" value="1"/>
</dbReference>
<dbReference type="OrthoDB" id="414243at2759"/>
<dbReference type="Bgee" id="WBGene00001777">
    <property type="expression patterns" value="Expressed in adult organism and 1 other cell type or tissue"/>
</dbReference>
<feature type="domain" description="GST N-terminal" evidence="6">
    <location>
        <begin position="2"/>
        <end position="81"/>
    </location>
</feature>
<name>Q9NAB1_CAEEL</name>
<dbReference type="AlphaFoldDB" id="Q9NAB1"/>
<evidence type="ECO:0000256" key="1">
    <source>
        <dbReference type="ARBA" id="ARBA00012452"/>
    </source>
</evidence>
<keyword evidence="2" id="KW-0808">Transferase</keyword>
<dbReference type="PaxDb" id="6239-Y53F4B.32"/>
<evidence type="ECO:0000256" key="4">
    <source>
        <dbReference type="ARBA" id="ARBA00047960"/>
    </source>
</evidence>
<dbReference type="PeptideAtlas" id="Q9NAB1"/>
<dbReference type="FunFam" id="1.20.1050.10:FF:000031">
    <property type="entry name" value="Glutathione S-Transferase"/>
    <property type="match status" value="1"/>
</dbReference>
<dbReference type="PANTHER" id="PTHR11571">
    <property type="entry name" value="GLUTATHIONE S-TRANSFERASE"/>
    <property type="match status" value="1"/>
</dbReference>
<evidence type="ECO:0000256" key="2">
    <source>
        <dbReference type="ARBA" id="ARBA00022679"/>
    </source>
</evidence>
<evidence type="ECO:0000313" key="8">
    <source>
        <dbReference type="EMBL" id="CAB61106.1"/>
    </source>
</evidence>
<feature type="domain" description="GST C-terminal" evidence="7">
    <location>
        <begin position="83"/>
        <end position="209"/>
    </location>
</feature>
<comment type="catalytic activity">
    <reaction evidence="4">
        <text>RX + glutathione = an S-substituted glutathione + a halide anion + H(+)</text>
        <dbReference type="Rhea" id="RHEA:16437"/>
        <dbReference type="ChEBI" id="CHEBI:15378"/>
        <dbReference type="ChEBI" id="CHEBI:16042"/>
        <dbReference type="ChEBI" id="CHEBI:17792"/>
        <dbReference type="ChEBI" id="CHEBI:57925"/>
        <dbReference type="ChEBI" id="CHEBI:90779"/>
        <dbReference type="EC" id="2.5.1.18"/>
    </reaction>
</comment>
<dbReference type="WormBase" id="Y53F4B.32">
    <property type="protein sequence ID" value="CE22419"/>
    <property type="gene ID" value="WBGene00001777"/>
    <property type="gene designation" value="gst-29"/>
</dbReference>
<dbReference type="AGR" id="WB:WBGene00001777"/>
<dbReference type="PANTHER" id="PTHR11571:SF8">
    <property type="entry name" value="GLUTATHIONE S-TRANSFERASE-RELATED"/>
    <property type="match status" value="1"/>
</dbReference>
<dbReference type="InterPro" id="IPR004045">
    <property type="entry name" value="Glutathione_S-Trfase_N"/>
</dbReference>
<dbReference type="SUPFAM" id="SSF47616">
    <property type="entry name" value="GST C-terminal domain-like"/>
    <property type="match status" value="1"/>
</dbReference>
<reference evidence="8 9" key="1">
    <citation type="journal article" date="1998" name="Science">
        <title>Genome sequence of the nematode C. elegans: a platform for investigating biology.</title>
        <authorList>
            <consortium name="The C. elegans sequencing consortium"/>
            <person name="Sulson J.E."/>
            <person name="Waterston R."/>
        </authorList>
    </citation>
    <scope>NUCLEOTIDE SEQUENCE [LARGE SCALE GENOMIC DNA]</scope>
    <source>
        <strain evidence="8 9">Bristol N2</strain>
    </source>
</reference>
<comment type="similarity">
    <text evidence="3">Belongs to the GST superfamily. Sigma family.</text>
</comment>
<dbReference type="Pfam" id="PF13409">
    <property type="entry name" value="GST_N_2"/>
    <property type="match status" value="1"/>
</dbReference>
<dbReference type="STRING" id="6239.Y53F4B.32.1"/>
<sequence>MPTYKLSYFDVRAYAEPARILFHLAGVPFDDHRFPHGDGTWEKLKDKTPFGQVPVLYVDGFEIPQSAAIIRYLANKFGYAGKTPEEQAWADAIVDQFKDFMSLFREFKLAQKAGKSDVEIAKVASEVAIPARDSYFEIITNLLEKSKSGFLVGDGLTFADIVVVESLTNLEKVHFFDASEHPKLAALREKIYAIPAIKSWVDIRPDTIY</sequence>
<dbReference type="CDD" id="cd03039">
    <property type="entry name" value="GST_N_Sigma_like"/>
    <property type="match status" value="1"/>
</dbReference>
<dbReference type="InterPro" id="IPR010987">
    <property type="entry name" value="Glutathione-S-Trfase_C-like"/>
</dbReference>
<dbReference type="InterPro" id="IPR050213">
    <property type="entry name" value="GST_superfamily"/>
</dbReference>
<evidence type="ECO:0000313" key="10">
    <source>
        <dbReference type="WormBase" id="Y53F4B.32"/>
    </source>
</evidence>
<gene>
    <name evidence="8 10" type="primary">gst-29</name>
    <name evidence="8" type="ORF">CELE_Y53F4B.32</name>
    <name evidence="10" type="ORF">Y53F4B.32</name>
</gene>
<dbReference type="HOGENOM" id="CLU_039475_1_0_1"/>